<accession>A0A0D3HW97</accession>
<dbReference type="Gene3D" id="3.30.420.610">
    <property type="entry name" value="LOTUS domain-like"/>
    <property type="match status" value="1"/>
</dbReference>
<dbReference type="EnsemblPlants" id="OBART12G17470.1">
    <property type="protein sequence ID" value="OBART12G17470.1"/>
    <property type="gene ID" value="OBART12G17470"/>
</dbReference>
<dbReference type="Pfam" id="PF00076">
    <property type="entry name" value="RRM_1"/>
    <property type="match status" value="1"/>
</dbReference>
<keyword evidence="4" id="KW-0694">RNA-binding</keyword>
<evidence type="ECO:0000259" key="6">
    <source>
        <dbReference type="PROSITE" id="PS50053"/>
    </source>
</evidence>
<dbReference type="InterPro" id="IPR041966">
    <property type="entry name" value="LOTUS-like"/>
</dbReference>
<dbReference type="Proteomes" id="UP000026960">
    <property type="component" value="Chromosome 12"/>
</dbReference>
<dbReference type="SUPFAM" id="SSF48403">
    <property type="entry name" value="Ankyrin repeat"/>
    <property type="match status" value="1"/>
</dbReference>
<proteinExistence type="predicted"/>
<dbReference type="InterPro" id="IPR036770">
    <property type="entry name" value="Ankyrin_rpt-contain_sf"/>
</dbReference>
<evidence type="ECO:0000259" key="8">
    <source>
        <dbReference type="PROSITE" id="PS51644"/>
    </source>
</evidence>
<dbReference type="SUPFAM" id="SSF54928">
    <property type="entry name" value="RNA-binding domain, RBD"/>
    <property type="match status" value="1"/>
</dbReference>
<name>A0A0D3HW97_9ORYZ</name>
<feature type="compositionally biased region" description="Polar residues" evidence="5">
    <location>
        <begin position="755"/>
        <end position="772"/>
    </location>
</feature>
<evidence type="ECO:0000256" key="5">
    <source>
        <dbReference type="SAM" id="MobiDB-lite"/>
    </source>
</evidence>
<feature type="repeat" description="ANK" evidence="3">
    <location>
        <begin position="328"/>
        <end position="360"/>
    </location>
</feature>
<dbReference type="InterPro" id="IPR012677">
    <property type="entry name" value="Nucleotide-bd_a/b_plait_sf"/>
</dbReference>
<dbReference type="HOGENOM" id="CLU_282197_0_0_1"/>
<dbReference type="SMART" id="SM00248">
    <property type="entry name" value="ANK"/>
    <property type="match status" value="5"/>
</dbReference>
<dbReference type="Gramene" id="OBART12G17470.1">
    <property type="protein sequence ID" value="OBART12G17470.1"/>
    <property type="gene ID" value="OBART12G17470"/>
</dbReference>
<feature type="compositionally biased region" description="Polar residues" evidence="5">
    <location>
        <begin position="436"/>
        <end position="445"/>
    </location>
</feature>
<feature type="region of interest" description="Disordered" evidence="5">
    <location>
        <begin position="1"/>
        <end position="41"/>
    </location>
</feature>
<dbReference type="CDD" id="cd08824">
    <property type="entry name" value="LOTUS"/>
    <property type="match status" value="1"/>
</dbReference>
<feature type="domain" description="Ubiquitin-like" evidence="6">
    <location>
        <begin position="875"/>
        <end position="949"/>
    </location>
</feature>
<dbReference type="Gene3D" id="3.10.20.90">
    <property type="entry name" value="Phosphatidylinositol 3-kinase Catalytic Subunit, Chain A, domain 1"/>
    <property type="match status" value="1"/>
</dbReference>
<keyword evidence="2 3" id="KW-0040">ANK repeat</keyword>
<dbReference type="GO" id="GO:0003723">
    <property type="term" value="F:RNA binding"/>
    <property type="evidence" value="ECO:0007669"/>
    <property type="project" value="UniProtKB-UniRule"/>
</dbReference>
<dbReference type="Gene3D" id="3.30.70.330">
    <property type="match status" value="1"/>
</dbReference>
<feature type="compositionally biased region" description="Basic and acidic residues" evidence="5">
    <location>
        <begin position="704"/>
        <end position="715"/>
    </location>
</feature>
<reference evidence="9" key="2">
    <citation type="submission" date="2015-03" db="UniProtKB">
        <authorList>
            <consortium name="EnsemblPlants"/>
        </authorList>
    </citation>
    <scope>IDENTIFICATION</scope>
</reference>
<evidence type="ECO:0008006" key="11">
    <source>
        <dbReference type="Google" id="ProtNLM"/>
    </source>
</evidence>
<dbReference type="PROSITE" id="PS50088">
    <property type="entry name" value="ANK_REPEAT"/>
    <property type="match status" value="1"/>
</dbReference>
<feature type="compositionally biased region" description="Polar residues" evidence="5">
    <location>
        <begin position="716"/>
        <end position="748"/>
    </location>
</feature>
<dbReference type="Pfam" id="PF11976">
    <property type="entry name" value="Rad60-SLD"/>
    <property type="match status" value="1"/>
</dbReference>
<dbReference type="Pfam" id="PF12796">
    <property type="entry name" value="Ank_2"/>
    <property type="match status" value="1"/>
</dbReference>
<dbReference type="Gene3D" id="1.25.40.20">
    <property type="entry name" value="Ankyrin repeat-containing domain"/>
    <property type="match status" value="2"/>
</dbReference>
<feature type="domain" description="HTH OST-type" evidence="8">
    <location>
        <begin position="609"/>
        <end position="686"/>
    </location>
</feature>
<dbReference type="PROSITE" id="PS50297">
    <property type="entry name" value="ANK_REP_REGION"/>
    <property type="match status" value="1"/>
</dbReference>
<dbReference type="Pfam" id="PF12872">
    <property type="entry name" value="OST-HTH"/>
    <property type="match status" value="1"/>
</dbReference>
<dbReference type="InterPro" id="IPR025605">
    <property type="entry name" value="OST-HTH/LOTUS_dom"/>
</dbReference>
<dbReference type="InterPro" id="IPR000504">
    <property type="entry name" value="RRM_dom"/>
</dbReference>
<evidence type="ECO:0000256" key="2">
    <source>
        <dbReference type="ARBA" id="ARBA00023043"/>
    </source>
</evidence>
<dbReference type="InterPro" id="IPR022617">
    <property type="entry name" value="Rad60/SUMO-like_dom"/>
</dbReference>
<dbReference type="STRING" id="65489.A0A0D3HW97"/>
<dbReference type="PaxDb" id="65489-OBART12G17470.1"/>
<evidence type="ECO:0000259" key="7">
    <source>
        <dbReference type="PROSITE" id="PS50102"/>
    </source>
</evidence>
<dbReference type="InterPro" id="IPR002110">
    <property type="entry name" value="Ankyrin_rpt"/>
</dbReference>
<feature type="region of interest" description="Disordered" evidence="5">
    <location>
        <begin position="704"/>
        <end position="774"/>
    </location>
</feature>
<dbReference type="CDD" id="cd17039">
    <property type="entry name" value="Ubl_ubiquitin_like"/>
    <property type="match status" value="1"/>
</dbReference>
<dbReference type="PANTHER" id="PTHR24203:SF86">
    <property type="entry name" value="PROTEASOME 26S SUBUNIT, NON-ATPASE 10"/>
    <property type="match status" value="1"/>
</dbReference>
<feature type="region of interest" description="Disordered" evidence="5">
    <location>
        <begin position="430"/>
        <end position="458"/>
    </location>
</feature>
<dbReference type="PROSITE" id="PS50053">
    <property type="entry name" value="UBIQUITIN_2"/>
    <property type="match status" value="1"/>
</dbReference>
<organism evidence="9">
    <name type="scientific">Oryza barthii</name>
    <dbReference type="NCBI Taxonomy" id="65489"/>
    <lineage>
        <taxon>Eukaryota</taxon>
        <taxon>Viridiplantae</taxon>
        <taxon>Streptophyta</taxon>
        <taxon>Embryophyta</taxon>
        <taxon>Tracheophyta</taxon>
        <taxon>Spermatophyta</taxon>
        <taxon>Magnoliopsida</taxon>
        <taxon>Liliopsida</taxon>
        <taxon>Poales</taxon>
        <taxon>Poaceae</taxon>
        <taxon>BOP clade</taxon>
        <taxon>Oryzoideae</taxon>
        <taxon>Oryzeae</taxon>
        <taxon>Oryzinae</taxon>
        <taxon>Oryza</taxon>
    </lineage>
</organism>
<protein>
    <recommendedName>
        <fullName evidence="11">RRM domain-containing protein</fullName>
    </recommendedName>
</protein>
<keyword evidence="10" id="KW-1185">Reference proteome</keyword>
<feature type="domain" description="RRM" evidence="7">
    <location>
        <begin position="472"/>
        <end position="552"/>
    </location>
</feature>
<dbReference type="SMART" id="SM00213">
    <property type="entry name" value="UBQ"/>
    <property type="match status" value="1"/>
</dbReference>
<dbReference type="InterPro" id="IPR000626">
    <property type="entry name" value="Ubiquitin-like_dom"/>
</dbReference>
<evidence type="ECO:0000256" key="3">
    <source>
        <dbReference type="PROSITE-ProRule" id="PRU00023"/>
    </source>
</evidence>
<dbReference type="InterPro" id="IPR035979">
    <property type="entry name" value="RBD_domain_sf"/>
</dbReference>
<sequence length="1350" mass="150873">MAYVASVARRGDERGRNGAPFLDASEETTGSMDRAKAAAREDKAAAAGKETAVSRAVALDDTALLLAAVAAEAHSARCIELLLSKNARTDLKLVDGRPLLALEIALLSRRAQVKWSLDNSIEDLLSSLQEKDLNVVRLLAEKTMEGRVTVLAMLLLVAEGKISAPVSVVIEGVRTKKSIYCSIVDEALSIGDAPARDSNERRKALLSEIQLLNQFGAALWRDRNIDKRSLPPLLKAAKVGDVNVTKMLLMGDVDVNEGNTALHWCLSGSSSTQEPRIVWLLLKNGARVFQGNKLGLTPVHSAAAKGNYKALQSLLLHAQDCVDTPSKTKETPLFLAVKNGSLDCVKLLLRSGASTKVQNLRKQRPIDVATSQDMHFILTSANVVPWNRSSHPKKIVTNKESCKEFLDDNFVDYDSDDLNESFTGLKTSASHRDFRSSNGSAQGGKSKNHCAPKQGSKFVPRPNHWLKHDYTRKIFVGGLPLSVGAEYLTEFFTAEFGPVEEAVVIGIRMGDRVQSRGFGFVKFKREEDVISAKETHHVYMLGKRVEVKDAVARGFLPAEIQKTASFRHHSQEIPKVTHHMLDGELKEEHYIRKRRPLPEKCLPSWFFIFRKWLPGFLADATERLGDRYPLSSLKGDFRAICRMELDHGTLGYPKLSDFMRSLPGICRMCVVPVGSGPATHMVLLPPVSRPKYVPLLEPFSFDHDELPESVSDHQSPRSPLTTNITEDSLRNTDSQQGDTCSESNVQSHQGDECCGSNTESQQYSASTDNGSLPSEVAFGTTDLVELVQTREHDLIAPASTRRFDFLEPVSTREPNVIETVSLNQKIVSEPLTDLLQSGHTRRVGLIDSRSTCLGDFLVERVAEIPTRHINEDSNAQIFVVGCHGQLTLQVDLKKKTSSMIQAYEEKTGINHEYQYFIYERKVIDPDDTLSCYGIEKGSTIHACSRLRGGASMTLGQYLNRYKDDLLEDVILPDGRAYPVMKPEPSGVLRSWLKCFTTAFSKGYCWGENFLLSNFKVVNGKVEVIKEAKHQIRTDFLQAHLRKIDETIRWYFCRDGERFPPYLDELCDFLKLRRGLVLSEDAKEFIDDHVCFMNSYERGMLGIKLYKKLNSLSPGQKLKLLRALEKIVWDLSLMDDVDKLPLLCDIIVQAKAEGKPFPRTILGGFRLLRDYFAHIPEHQYDKATKPWKRKFRIYIGIELMIPVHLKKLLPRIIKCFLDAKIDIKRELLSSHTMRCSICYSGTSSKAVGSSTTPQTGHATKGTIGTSNELVETSSTAQRNTWSTGQAARILFAHSSGAPSAVQQQSQDDWETVQKRKGKLAARLYRFPTLERSVSTGDRQRKRDQFTATDMA</sequence>
<dbReference type="SMART" id="SM00360">
    <property type="entry name" value="RRM"/>
    <property type="match status" value="1"/>
</dbReference>
<dbReference type="eggNOG" id="KOG0504">
    <property type="taxonomic scope" value="Eukaryota"/>
</dbReference>
<feature type="region of interest" description="Disordered" evidence="5">
    <location>
        <begin position="1330"/>
        <end position="1350"/>
    </location>
</feature>
<dbReference type="PROSITE" id="PS50102">
    <property type="entry name" value="RRM"/>
    <property type="match status" value="1"/>
</dbReference>
<dbReference type="PROSITE" id="PS51644">
    <property type="entry name" value="HTH_OST"/>
    <property type="match status" value="1"/>
</dbReference>
<reference evidence="9" key="1">
    <citation type="journal article" date="2009" name="Rice">
        <title>De Novo Next Generation Sequencing of Plant Genomes.</title>
        <authorList>
            <person name="Rounsley S."/>
            <person name="Marri P.R."/>
            <person name="Yu Y."/>
            <person name="He R."/>
            <person name="Sisneros N."/>
            <person name="Goicoechea J.L."/>
            <person name="Lee S.J."/>
            <person name="Angelova A."/>
            <person name="Kudrna D."/>
            <person name="Luo M."/>
            <person name="Affourtit J."/>
            <person name="Desany B."/>
            <person name="Knight J."/>
            <person name="Niazi F."/>
            <person name="Egholm M."/>
            <person name="Wing R.A."/>
        </authorList>
    </citation>
    <scope>NUCLEOTIDE SEQUENCE [LARGE SCALE GENOMIC DNA]</scope>
    <source>
        <strain evidence="9">cv. IRGC 105608</strain>
    </source>
</reference>
<evidence type="ECO:0000313" key="10">
    <source>
        <dbReference type="Proteomes" id="UP000026960"/>
    </source>
</evidence>
<dbReference type="InterPro" id="IPR029071">
    <property type="entry name" value="Ubiquitin-like_domsf"/>
</dbReference>
<dbReference type="SUPFAM" id="SSF54236">
    <property type="entry name" value="Ubiquitin-like"/>
    <property type="match status" value="1"/>
</dbReference>
<dbReference type="eggNOG" id="KOG4205">
    <property type="taxonomic scope" value="Eukaryota"/>
</dbReference>
<keyword evidence="1" id="KW-0677">Repeat</keyword>
<evidence type="ECO:0000256" key="1">
    <source>
        <dbReference type="ARBA" id="ARBA00022737"/>
    </source>
</evidence>
<evidence type="ECO:0000313" key="9">
    <source>
        <dbReference type="EnsemblPlants" id="OBART12G17470.1"/>
    </source>
</evidence>
<dbReference type="PANTHER" id="PTHR24203">
    <property type="entry name" value="ANKYRIN REPEAT FAMILY PROTEIN"/>
    <property type="match status" value="1"/>
</dbReference>
<evidence type="ECO:0000256" key="4">
    <source>
        <dbReference type="PROSITE-ProRule" id="PRU00176"/>
    </source>
</evidence>